<name>A0A0D0UWS7_9TREE</name>
<sequence>MFQSIYHSVYETFSMRPLLTDFSLNMRTKVDNWQDRATLRFALPFSIKALSKTNSVDNEKLYV</sequence>
<keyword evidence="2" id="KW-1185">Reference proteome</keyword>
<reference evidence="1 2" key="1">
    <citation type="submission" date="2015-01" db="EMBL/GenBank/DDBJ databases">
        <title>The Genome Sequence of Cryptococcus gattii Ram5.</title>
        <authorList>
            <consortium name="The Broad Institute Genomics Platform"/>
            <person name="Cuomo C."/>
            <person name="Litvintseva A."/>
            <person name="Chen Y."/>
            <person name="Heitman J."/>
            <person name="Sun S."/>
            <person name="Springer D."/>
            <person name="Dromer F."/>
            <person name="Young S."/>
            <person name="Zeng Q."/>
            <person name="Gargeya S."/>
            <person name="Abouelleil A."/>
            <person name="Alvarado L."/>
            <person name="Chapman S.B."/>
            <person name="Gainer-Dewar J."/>
            <person name="Goldberg J."/>
            <person name="Griggs A."/>
            <person name="Gujja S."/>
            <person name="Hansen M."/>
            <person name="Howarth C."/>
            <person name="Imamovic A."/>
            <person name="Larimer J."/>
            <person name="Murphy C."/>
            <person name="Naylor J."/>
            <person name="Pearson M."/>
            <person name="Priest M."/>
            <person name="Roberts A."/>
            <person name="Saif S."/>
            <person name="Shea T."/>
            <person name="Sykes S."/>
            <person name="Wortman J."/>
            <person name="Nusbaum C."/>
            <person name="Birren B."/>
        </authorList>
    </citation>
    <scope>NUCLEOTIDE SEQUENCE [LARGE SCALE GENOMIC DNA]</scope>
    <source>
        <strain evidence="1 2">Ram5</strain>
    </source>
</reference>
<evidence type="ECO:0000313" key="1">
    <source>
        <dbReference type="EMBL" id="KIR39731.1"/>
    </source>
</evidence>
<organism evidence="1 2">
    <name type="scientific">Cryptococcus deuterogattii Ram5</name>
    <dbReference type="NCBI Taxonomy" id="1296110"/>
    <lineage>
        <taxon>Eukaryota</taxon>
        <taxon>Fungi</taxon>
        <taxon>Dikarya</taxon>
        <taxon>Basidiomycota</taxon>
        <taxon>Agaricomycotina</taxon>
        <taxon>Tremellomycetes</taxon>
        <taxon>Tremellales</taxon>
        <taxon>Cryptococcaceae</taxon>
        <taxon>Cryptococcus</taxon>
        <taxon>Cryptococcus gattii species complex</taxon>
    </lineage>
</organism>
<gene>
    <name evidence="1" type="ORF">I313_04202</name>
</gene>
<dbReference type="AlphaFoldDB" id="A0A0D0UWS7"/>
<accession>A0A0D0UWS7</accession>
<dbReference type="Proteomes" id="UP000053392">
    <property type="component" value="Unassembled WGS sequence"/>
</dbReference>
<dbReference type="HOGENOM" id="CLU_2885692_0_0_1"/>
<evidence type="ECO:0000313" key="2">
    <source>
        <dbReference type="Proteomes" id="UP000053392"/>
    </source>
</evidence>
<proteinExistence type="predicted"/>
<protein>
    <submittedName>
        <fullName evidence="1">Uncharacterized protein</fullName>
    </submittedName>
</protein>
<dbReference type="EMBL" id="KN847905">
    <property type="protein sequence ID" value="KIR39731.1"/>
    <property type="molecule type" value="Genomic_DNA"/>
</dbReference>